<comment type="caution">
    <text evidence="3">The sequence shown here is derived from an EMBL/GenBank/DDBJ whole genome shotgun (WGS) entry which is preliminary data.</text>
</comment>
<evidence type="ECO:0000259" key="2">
    <source>
        <dbReference type="Pfam" id="PF08327"/>
    </source>
</evidence>
<dbReference type="Pfam" id="PF08327">
    <property type="entry name" value="AHSA1"/>
    <property type="match status" value="1"/>
</dbReference>
<evidence type="ECO:0000256" key="1">
    <source>
        <dbReference type="ARBA" id="ARBA00006817"/>
    </source>
</evidence>
<organism evidence="3 4">
    <name type="scientific">Kribbella solani</name>
    <dbReference type="NCBI Taxonomy" id="236067"/>
    <lineage>
        <taxon>Bacteria</taxon>
        <taxon>Bacillati</taxon>
        <taxon>Actinomycetota</taxon>
        <taxon>Actinomycetes</taxon>
        <taxon>Propionibacteriales</taxon>
        <taxon>Kribbellaceae</taxon>
        <taxon>Kribbella</taxon>
    </lineage>
</organism>
<sequence>MTRSIERELQVDAAPEVVYEVISSPRHLQEWGPDQAEFEPVPGATGVVVFRRDGDKVEPLTVVDADPPRRFSYRWSYTGDAPTEANSLLVSFDLTPAAGGTALRFTEIGYDEAGKSGQTLANHIAGWDHFLPRLAPYAARLARSWPSGL</sequence>
<dbReference type="AlphaFoldDB" id="A0A841DJ36"/>
<dbReference type="InterPro" id="IPR013538">
    <property type="entry name" value="ASHA1/2-like_C"/>
</dbReference>
<dbReference type="InterPro" id="IPR023393">
    <property type="entry name" value="START-like_dom_sf"/>
</dbReference>
<comment type="similarity">
    <text evidence="1">Belongs to the AHA1 family.</text>
</comment>
<dbReference type="Proteomes" id="UP000558997">
    <property type="component" value="Unassembled WGS sequence"/>
</dbReference>
<feature type="domain" description="Activator of Hsp90 ATPase homologue 1/2-like C-terminal" evidence="2">
    <location>
        <begin position="12"/>
        <end position="137"/>
    </location>
</feature>
<dbReference type="EMBL" id="JACHNF010000001">
    <property type="protein sequence ID" value="MBB5978593.1"/>
    <property type="molecule type" value="Genomic_DNA"/>
</dbReference>
<evidence type="ECO:0000313" key="3">
    <source>
        <dbReference type="EMBL" id="MBB5978593.1"/>
    </source>
</evidence>
<protein>
    <submittedName>
        <fullName evidence="3">Uncharacterized protein YndB with AHSA1/START domain</fullName>
    </submittedName>
</protein>
<name>A0A841DJ36_9ACTN</name>
<dbReference type="Gene3D" id="3.30.530.20">
    <property type="match status" value="1"/>
</dbReference>
<evidence type="ECO:0000313" key="4">
    <source>
        <dbReference type="Proteomes" id="UP000558997"/>
    </source>
</evidence>
<dbReference type="SUPFAM" id="SSF55961">
    <property type="entry name" value="Bet v1-like"/>
    <property type="match status" value="1"/>
</dbReference>
<keyword evidence="4" id="KW-1185">Reference proteome</keyword>
<gene>
    <name evidence="3" type="ORF">HDA44_001934</name>
</gene>
<dbReference type="RefSeq" id="WP_184833053.1">
    <property type="nucleotide sequence ID" value="NZ_BAAAVN010000017.1"/>
</dbReference>
<accession>A0A841DJ36</accession>
<reference evidence="3 4" key="1">
    <citation type="submission" date="2020-08" db="EMBL/GenBank/DDBJ databases">
        <title>Sequencing the genomes of 1000 actinobacteria strains.</title>
        <authorList>
            <person name="Klenk H.-P."/>
        </authorList>
    </citation>
    <scope>NUCLEOTIDE SEQUENCE [LARGE SCALE GENOMIC DNA]</scope>
    <source>
        <strain evidence="3 4">DSM 17294</strain>
    </source>
</reference>
<proteinExistence type="inferred from homology"/>